<accession>X1RAK2</accession>
<dbReference type="AlphaFoldDB" id="X1RAK2"/>
<reference evidence="2" key="1">
    <citation type="journal article" date="2014" name="Front. Microbiol.">
        <title>High frequency of phylogenetically diverse reductive dehalogenase-homologous genes in deep subseafloor sedimentary metagenomes.</title>
        <authorList>
            <person name="Kawai M."/>
            <person name="Futagami T."/>
            <person name="Toyoda A."/>
            <person name="Takaki Y."/>
            <person name="Nishi S."/>
            <person name="Hori S."/>
            <person name="Arai W."/>
            <person name="Tsubouchi T."/>
            <person name="Morono Y."/>
            <person name="Uchiyama I."/>
            <person name="Ito T."/>
            <person name="Fujiyama A."/>
            <person name="Inagaki F."/>
            <person name="Takami H."/>
        </authorList>
    </citation>
    <scope>NUCLEOTIDE SEQUENCE</scope>
    <source>
        <strain evidence="2">Expedition CK06-06</strain>
    </source>
</reference>
<evidence type="ECO:0000313" key="2">
    <source>
        <dbReference type="EMBL" id="GAI52614.1"/>
    </source>
</evidence>
<comment type="caution">
    <text evidence="2">The sequence shown here is derived from an EMBL/GenBank/DDBJ whole genome shotgun (WGS) entry which is preliminary data.</text>
</comment>
<name>X1RAK2_9ZZZZ</name>
<organism evidence="2">
    <name type="scientific">marine sediment metagenome</name>
    <dbReference type="NCBI Taxonomy" id="412755"/>
    <lineage>
        <taxon>unclassified sequences</taxon>
        <taxon>metagenomes</taxon>
        <taxon>ecological metagenomes</taxon>
    </lineage>
</organism>
<evidence type="ECO:0000256" key="1">
    <source>
        <dbReference type="SAM" id="MobiDB-lite"/>
    </source>
</evidence>
<feature type="compositionally biased region" description="Polar residues" evidence="1">
    <location>
        <begin position="10"/>
        <end position="23"/>
    </location>
</feature>
<proteinExistence type="predicted"/>
<feature type="non-terminal residue" evidence="2">
    <location>
        <position position="1"/>
    </location>
</feature>
<feature type="non-terminal residue" evidence="2">
    <location>
        <position position="246"/>
    </location>
</feature>
<sequence length="246" mass="24737">SGELADDQKSAWTKISGKPTSPSMEEMATEHQADGTHGAITPTSCTNKYTHPTTGTCPQAPKAHESTHVAGGSDDIDSALADAAIPNLNASKITAGRFGVARLPAMTDEKIWKGTGGNVEEIDVPSGGLAIFGDGSDGDITVNADPFTSGTLIVNNILQRDAFFNNLTINVTRKLEPNGYRIFVKDTLTNNGTIENNGGNGGNAAYDTPGAAGASSACGSIGASNAGAIGATSPGVSSGGGGGGWV</sequence>
<feature type="region of interest" description="Disordered" evidence="1">
    <location>
        <begin position="1"/>
        <end position="47"/>
    </location>
</feature>
<dbReference type="EMBL" id="BARV01033665">
    <property type="protein sequence ID" value="GAI52614.1"/>
    <property type="molecule type" value="Genomic_DNA"/>
</dbReference>
<gene>
    <name evidence="2" type="ORF">S06H3_52872</name>
</gene>
<protein>
    <submittedName>
        <fullName evidence="2">Uncharacterized protein</fullName>
    </submittedName>
</protein>